<gene>
    <name evidence="2" type="ORF">JF888_07035</name>
</gene>
<keyword evidence="1" id="KW-0472">Membrane</keyword>
<sequence>MSVRQEIAEERFEKVAVNWSKLKQQTWQPLLLRFAFGAGIAIVASLAGDLVGQRFGGLFLAFPAILPAALTMVERQEGEGKADVDAMGAGLGGLAMIGFAVVVKTLMPRLSAPLAEAAGWIVWLALALGLFLLVRGILDIMRDRRDQDRR</sequence>
<dbReference type="AlphaFoldDB" id="A0A934NBZ5"/>
<dbReference type="Pfam" id="PF11345">
    <property type="entry name" value="DUF3147"/>
    <property type="match status" value="1"/>
</dbReference>
<dbReference type="EMBL" id="JAEKNQ010000028">
    <property type="protein sequence ID" value="MBJ7602931.1"/>
    <property type="molecule type" value="Genomic_DNA"/>
</dbReference>
<dbReference type="RefSeq" id="WP_338178082.1">
    <property type="nucleotide sequence ID" value="NZ_JAEKNQ010000028.1"/>
</dbReference>
<comment type="caution">
    <text evidence="2">The sequence shown here is derived from an EMBL/GenBank/DDBJ whole genome shotgun (WGS) entry which is preliminary data.</text>
</comment>
<name>A0A934NBZ5_9BACT</name>
<feature type="transmembrane region" description="Helical" evidence="1">
    <location>
        <begin position="118"/>
        <end position="138"/>
    </location>
</feature>
<evidence type="ECO:0000313" key="3">
    <source>
        <dbReference type="Proteomes" id="UP000620075"/>
    </source>
</evidence>
<protein>
    <submittedName>
        <fullName evidence="2">DUF3147 family protein</fullName>
    </submittedName>
</protein>
<feature type="transmembrane region" description="Helical" evidence="1">
    <location>
        <begin position="54"/>
        <end position="73"/>
    </location>
</feature>
<evidence type="ECO:0000313" key="2">
    <source>
        <dbReference type="EMBL" id="MBJ7602931.1"/>
    </source>
</evidence>
<reference evidence="2 3" key="1">
    <citation type="submission" date="2020-10" db="EMBL/GenBank/DDBJ databases">
        <title>Ca. Dormibacterota MAGs.</title>
        <authorList>
            <person name="Montgomery K."/>
        </authorList>
    </citation>
    <scope>NUCLEOTIDE SEQUENCE [LARGE SCALE GENOMIC DNA]</scope>
    <source>
        <strain evidence="2">SC8811_S16_3</strain>
    </source>
</reference>
<feature type="transmembrane region" description="Helical" evidence="1">
    <location>
        <begin position="30"/>
        <end position="48"/>
    </location>
</feature>
<feature type="transmembrane region" description="Helical" evidence="1">
    <location>
        <begin position="85"/>
        <end position="106"/>
    </location>
</feature>
<keyword evidence="1" id="KW-1133">Transmembrane helix</keyword>
<dbReference type="Proteomes" id="UP000620075">
    <property type="component" value="Unassembled WGS sequence"/>
</dbReference>
<proteinExistence type="predicted"/>
<keyword evidence="1" id="KW-0812">Transmembrane</keyword>
<dbReference type="InterPro" id="IPR021493">
    <property type="entry name" value="DUF3147"/>
</dbReference>
<evidence type="ECO:0000256" key="1">
    <source>
        <dbReference type="SAM" id="Phobius"/>
    </source>
</evidence>
<accession>A0A934NBZ5</accession>
<organism evidence="2 3">
    <name type="scientific">Candidatus Dormiibacter inghamiae</name>
    <dbReference type="NCBI Taxonomy" id="3127013"/>
    <lineage>
        <taxon>Bacteria</taxon>
        <taxon>Bacillati</taxon>
        <taxon>Candidatus Dormiibacterota</taxon>
        <taxon>Candidatus Dormibacteria</taxon>
        <taxon>Candidatus Dormibacterales</taxon>
        <taxon>Candidatus Dormibacteraceae</taxon>
        <taxon>Candidatus Dormiibacter</taxon>
    </lineage>
</organism>